<proteinExistence type="predicted"/>
<dbReference type="InterPro" id="IPR023849">
    <property type="entry name" value="TQXA_dom"/>
</dbReference>
<protein>
    <submittedName>
        <fullName evidence="2">Thioester-forming surface-anchored protein</fullName>
    </submittedName>
</protein>
<dbReference type="EMBL" id="VJXW01000011">
    <property type="protein sequence ID" value="TRW24986.1"/>
    <property type="molecule type" value="Genomic_DNA"/>
</dbReference>
<dbReference type="OrthoDB" id="2237767at2"/>
<feature type="non-terminal residue" evidence="2">
    <location>
        <position position="356"/>
    </location>
</feature>
<organism evidence="2 3">
    <name type="scientific">Criibacterium bergeronii</name>
    <dbReference type="NCBI Taxonomy" id="1871336"/>
    <lineage>
        <taxon>Bacteria</taxon>
        <taxon>Bacillati</taxon>
        <taxon>Bacillota</taxon>
        <taxon>Clostridia</taxon>
        <taxon>Peptostreptococcales</taxon>
        <taxon>Filifactoraceae</taxon>
        <taxon>Criibacterium</taxon>
    </lineage>
</organism>
<feature type="domain" description="Thioester" evidence="1">
    <location>
        <begin position="85"/>
        <end position="230"/>
    </location>
</feature>
<dbReference type="NCBIfam" id="NF012162">
    <property type="entry name" value="surf_Nterm_1"/>
    <property type="match status" value="1"/>
</dbReference>
<sequence length="356" mass="39334">MYCQKLPPPNGYNAANDIVFKLENGIISVKQQDGTYKPVTELEEKQSFTNEAYTDTGSTMYSWSGQSFGKLYYLAEGEGLRNQIIYCMNLNQTAPIDSSNNGESIEYVPPFAGGDGEVKYSKTFAPEKLVNQAITPRVTDPQGYFQRINKILYAGYPNNMANLQNGISNSAFRAITQLAIYYYSDSFDIDQVVKNGGDTHDFGGIADIDNYAQTNADKPPANKTKDQLIEELTKIREVYDALLNYAENGANPPDNFKTNLYVPKLNRYQVMLGTEFIKAGLGYVITMEDEEKPAAPVTADVTFSKVEVNGSAELPNAELKVVVGEDVNGTIAKDSNDSTELKWTSSSTARKFTLGE</sequence>
<evidence type="ECO:0000313" key="2">
    <source>
        <dbReference type="EMBL" id="TRW24986.1"/>
    </source>
</evidence>
<accession>A0A552V3E0</accession>
<dbReference type="NCBIfam" id="TIGR03934">
    <property type="entry name" value="TQXA_dom"/>
    <property type="match status" value="1"/>
</dbReference>
<dbReference type="Gene3D" id="2.30.30.670">
    <property type="entry name" value="Thioester domain"/>
    <property type="match status" value="1"/>
</dbReference>
<reference evidence="2 3" key="1">
    <citation type="submission" date="2019-07" db="EMBL/GenBank/DDBJ databases">
        <title>Criibacterium bergeronii gen. nov., sp. nov. isolated from human clinical samples.</title>
        <authorList>
            <person name="Maheux A.F."/>
            <person name="Boudreau D.K."/>
            <person name="Berube E."/>
            <person name="Brodeur S."/>
            <person name="Bernard K.A."/>
            <person name="Abed J.Y."/>
            <person name="Ducrey E."/>
            <person name="Guay E.F."/>
            <person name="Raymond F."/>
            <person name="Corbeil J."/>
            <person name="Domingo M.-C."/>
            <person name="Roy P.H."/>
            <person name="Boissinot M."/>
            <person name="Tocheva E.I."/>
            <person name="Omar R.F."/>
        </authorList>
    </citation>
    <scope>NUCLEOTIDE SEQUENCE [LARGE SCALE GENOMIC DNA]</scope>
    <source>
        <strain evidence="2 3">CCRI-24246</strain>
    </source>
</reference>
<name>A0A552V3E0_9FIRM</name>
<dbReference type="AlphaFoldDB" id="A0A552V3E0"/>
<dbReference type="InterPro" id="IPR013552">
    <property type="entry name" value="Thioester_dom"/>
</dbReference>
<dbReference type="RefSeq" id="WP_144398353.1">
    <property type="nucleotide sequence ID" value="NZ_VJXW01000011.1"/>
</dbReference>
<dbReference type="Pfam" id="PF08341">
    <property type="entry name" value="TED"/>
    <property type="match status" value="1"/>
</dbReference>
<dbReference type="Proteomes" id="UP000319424">
    <property type="component" value="Unassembled WGS sequence"/>
</dbReference>
<evidence type="ECO:0000313" key="3">
    <source>
        <dbReference type="Proteomes" id="UP000319424"/>
    </source>
</evidence>
<gene>
    <name evidence="2" type="ORF">FL857_07585</name>
</gene>
<dbReference type="Gene3D" id="1.10.150.480">
    <property type="match status" value="1"/>
</dbReference>
<comment type="caution">
    <text evidence="2">The sequence shown here is derived from an EMBL/GenBank/DDBJ whole genome shotgun (WGS) entry which is preliminary data.</text>
</comment>
<evidence type="ECO:0000259" key="1">
    <source>
        <dbReference type="Pfam" id="PF08341"/>
    </source>
</evidence>